<dbReference type="PIRSF" id="PIRSF037505">
    <property type="entry name" value="Betaine_HMT"/>
    <property type="match status" value="1"/>
</dbReference>
<dbReference type="Proteomes" id="UP000320176">
    <property type="component" value="Unassembled WGS sequence"/>
</dbReference>
<evidence type="ECO:0000256" key="2">
    <source>
        <dbReference type="ARBA" id="ARBA00022679"/>
    </source>
</evidence>
<dbReference type="OrthoDB" id="9803687at2"/>
<evidence type="ECO:0000256" key="3">
    <source>
        <dbReference type="PIRSR" id="PIRSR037505-2"/>
    </source>
</evidence>
<sequence>MADHQQTVLLMDGAMGTELIARGAANDQSLAWSATAISDHADVITAIHRDYVSSGATIHTANTFRTQRRTVGQQWSQWTRRAIGLARNAVPNDHRVAGSLPPLCDCYRPDLSPPDPRPEQREFANALHQFGCDLILCETHCHPSESLSAVEEAIRTGSETWLSLTAGPHADLLSESEMVDIALAAVDRGASAILVNCTPASQTLRFLQALVSADLKVPVGAYANAGVDEERCGWHSQSQHDTTRYAHHAMTWISAGATIIGGCCGIGPATIAELDTRLRKISQ</sequence>
<evidence type="ECO:0000313" key="7">
    <source>
        <dbReference type="Proteomes" id="UP000320176"/>
    </source>
</evidence>
<dbReference type="InterPro" id="IPR003726">
    <property type="entry name" value="HCY_dom"/>
</dbReference>
<feature type="domain" description="Hcy-binding" evidence="5">
    <location>
        <begin position="1"/>
        <end position="278"/>
    </location>
</feature>
<comment type="caution">
    <text evidence="6">The sequence shown here is derived from an EMBL/GenBank/DDBJ whole genome shotgun (WGS) entry which is preliminary data.</text>
</comment>
<keyword evidence="2 4" id="KW-0808">Transferase</keyword>
<evidence type="ECO:0000256" key="4">
    <source>
        <dbReference type="PROSITE-ProRule" id="PRU00333"/>
    </source>
</evidence>
<dbReference type="GO" id="GO:0008270">
    <property type="term" value="F:zinc ion binding"/>
    <property type="evidence" value="ECO:0007669"/>
    <property type="project" value="InterPro"/>
</dbReference>
<dbReference type="EMBL" id="SJPN01000021">
    <property type="protein sequence ID" value="TWT89481.1"/>
    <property type="molecule type" value="Genomic_DNA"/>
</dbReference>
<dbReference type="RefSeq" id="WP_146523643.1">
    <property type="nucleotide sequence ID" value="NZ_CP151726.1"/>
</dbReference>
<feature type="binding site" evidence="3 4">
    <location>
        <position position="264"/>
    </location>
    <ligand>
        <name>Zn(2+)</name>
        <dbReference type="ChEBI" id="CHEBI:29105"/>
    </ligand>
</feature>
<feature type="binding site" evidence="3 4">
    <location>
        <position position="197"/>
    </location>
    <ligand>
        <name>Zn(2+)</name>
        <dbReference type="ChEBI" id="CHEBI:29105"/>
    </ligand>
</feature>
<protein>
    <submittedName>
        <fullName evidence="6">Homocysteine S-methyltransferase</fullName>
        <ecNumber evidence="6">2.1.1.10</ecNumber>
    </submittedName>
</protein>
<dbReference type="EC" id="2.1.1.10" evidence="6"/>
<dbReference type="InterPro" id="IPR017226">
    <property type="entry name" value="BHMT-like"/>
</dbReference>
<dbReference type="Pfam" id="PF02574">
    <property type="entry name" value="S-methyl_trans"/>
    <property type="match status" value="1"/>
</dbReference>
<dbReference type="PANTHER" id="PTHR11103:SF18">
    <property type="entry name" value="SLR1189 PROTEIN"/>
    <property type="match status" value="1"/>
</dbReference>
<keyword evidence="3 4" id="KW-0479">Metal-binding</keyword>
<dbReference type="PANTHER" id="PTHR11103">
    <property type="entry name" value="SLR1189 PROTEIN"/>
    <property type="match status" value="1"/>
</dbReference>
<dbReference type="GO" id="GO:0009086">
    <property type="term" value="P:methionine biosynthetic process"/>
    <property type="evidence" value="ECO:0007669"/>
    <property type="project" value="InterPro"/>
</dbReference>
<gene>
    <name evidence="6" type="primary">mmuM</name>
    <name evidence="6" type="ORF">Pla52n_67690</name>
</gene>
<evidence type="ECO:0000313" key="6">
    <source>
        <dbReference type="EMBL" id="TWT89481.1"/>
    </source>
</evidence>
<keyword evidence="7" id="KW-1185">Reference proteome</keyword>
<evidence type="ECO:0000256" key="1">
    <source>
        <dbReference type="ARBA" id="ARBA00022603"/>
    </source>
</evidence>
<evidence type="ECO:0000259" key="5">
    <source>
        <dbReference type="PROSITE" id="PS50970"/>
    </source>
</evidence>
<dbReference type="PROSITE" id="PS50970">
    <property type="entry name" value="HCY"/>
    <property type="match status" value="1"/>
</dbReference>
<reference evidence="6 7" key="1">
    <citation type="submission" date="2019-02" db="EMBL/GenBank/DDBJ databases">
        <title>Deep-cultivation of Planctomycetes and their phenomic and genomic characterization uncovers novel biology.</title>
        <authorList>
            <person name="Wiegand S."/>
            <person name="Jogler M."/>
            <person name="Boedeker C."/>
            <person name="Pinto D."/>
            <person name="Vollmers J."/>
            <person name="Rivas-Marin E."/>
            <person name="Kohn T."/>
            <person name="Peeters S.H."/>
            <person name="Heuer A."/>
            <person name="Rast P."/>
            <person name="Oberbeckmann S."/>
            <person name="Bunk B."/>
            <person name="Jeske O."/>
            <person name="Meyerdierks A."/>
            <person name="Storesund J.E."/>
            <person name="Kallscheuer N."/>
            <person name="Luecker S."/>
            <person name="Lage O.M."/>
            <person name="Pohl T."/>
            <person name="Merkel B.J."/>
            <person name="Hornburger P."/>
            <person name="Mueller R.-W."/>
            <person name="Bruemmer F."/>
            <person name="Labrenz M."/>
            <person name="Spormann A.M."/>
            <person name="Op Den Camp H."/>
            <person name="Overmann J."/>
            <person name="Amann R."/>
            <person name="Jetten M.S.M."/>
            <person name="Mascher T."/>
            <person name="Medema M.H."/>
            <person name="Devos D.P."/>
            <person name="Kaster A.-K."/>
            <person name="Ovreas L."/>
            <person name="Rohde M."/>
            <person name="Galperin M.Y."/>
            <person name="Jogler C."/>
        </authorList>
    </citation>
    <scope>NUCLEOTIDE SEQUENCE [LARGE SCALE GENOMIC DNA]</scope>
    <source>
        <strain evidence="6 7">Pla52n</strain>
    </source>
</reference>
<feature type="binding site" evidence="3 4">
    <location>
        <position position="263"/>
    </location>
    <ligand>
        <name>Zn(2+)</name>
        <dbReference type="ChEBI" id="CHEBI:29105"/>
    </ligand>
</feature>
<proteinExistence type="predicted"/>
<organism evidence="6 7">
    <name type="scientific">Stieleria varia</name>
    <dbReference type="NCBI Taxonomy" id="2528005"/>
    <lineage>
        <taxon>Bacteria</taxon>
        <taxon>Pseudomonadati</taxon>
        <taxon>Planctomycetota</taxon>
        <taxon>Planctomycetia</taxon>
        <taxon>Pirellulales</taxon>
        <taxon>Pirellulaceae</taxon>
        <taxon>Stieleria</taxon>
    </lineage>
</organism>
<dbReference type="Gene3D" id="3.20.20.330">
    <property type="entry name" value="Homocysteine-binding-like domain"/>
    <property type="match status" value="1"/>
</dbReference>
<dbReference type="SUPFAM" id="SSF82282">
    <property type="entry name" value="Homocysteine S-methyltransferase"/>
    <property type="match status" value="1"/>
</dbReference>
<keyword evidence="1 4" id="KW-0489">Methyltransferase</keyword>
<dbReference type="InterPro" id="IPR036589">
    <property type="entry name" value="HCY_dom_sf"/>
</dbReference>
<keyword evidence="3 4" id="KW-0862">Zinc</keyword>
<dbReference type="GO" id="GO:0032259">
    <property type="term" value="P:methylation"/>
    <property type="evidence" value="ECO:0007669"/>
    <property type="project" value="UniProtKB-KW"/>
</dbReference>
<dbReference type="AlphaFoldDB" id="A0A5C5ZRR3"/>
<dbReference type="GO" id="GO:0008168">
    <property type="term" value="F:methyltransferase activity"/>
    <property type="evidence" value="ECO:0007669"/>
    <property type="project" value="UniProtKB-UniRule"/>
</dbReference>
<accession>A0A5C5ZRR3</accession>
<comment type="cofactor">
    <cofactor evidence="3">
        <name>Zn(2+)</name>
        <dbReference type="ChEBI" id="CHEBI:29105"/>
    </cofactor>
    <text evidence="3">Binds 1 zinc ion per subunit.</text>
</comment>
<name>A0A5C5ZRR3_9BACT</name>